<evidence type="ECO:0000313" key="2">
    <source>
        <dbReference type="Proteomes" id="UP001595868"/>
    </source>
</evidence>
<keyword evidence="2" id="KW-1185">Reference proteome</keyword>
<accession>A0ABV8KI73</accession>
<dbReference type="InterPro" id="IPR053545">
    <property type="entry name" value="Enoyl-CoA_hydratase-like"/>
</dbReference>
<dbReference type="InterPro" id="IPR001753">
    <property type="entry name" value="Enoyl-CoA_hydra/iso"/>
</dbReference>
<evidence type="ECO:0000313" key="1">
    <source>
        <dbReference type="EMBL" id="MFC4105792.1"/>
    </source>
</evidence>
<dbReference type="Pfam" id="PF00378">
    <property type="entry name" value="ECH_1"/>
    <property type="match status" value="1"/>
</dbReference>
<dbReference type="EC" id="4.2.1.17" evidence="1"/>
<comment type="caution">
    <text evidence="1">The sequence shown here is derived from an EMBL/GenBank/DDBJ whole genome shotgun (WGS) entry which is preliminary data.</text>
</comment>
<gene>
    <name evidence="1" type="primary">dpgB</name>
    <name evidence="1" type="ORF">ACFOX0_07570</name>
</gene>
<sequence length="222" mass="22796">MTATGVDDPVLRVDGTEPVSSAAVEALLGICDRAATGTGPLIVYAAGAPRPGWTRELDVGLLTKWERAVRRLEHLDLLTVGVAAGECGGTALDVLLATDVRIAVAGARLVVSSSGDATWPGMALYRLARQGAGRRLRRAGLLGTPIGAEQALAAGLVDVVVDRPDEVLAEVTAVAGTVAGAELAIRRRLLLDAPGHSFEEALGSHLAACDRALRRVVASAGT</sequence>
<name>A0ABV8KI73_9ACTN</name>
<dbReference type="NCBIfam" id="NF042431">
    <property type="entry name" value="EnCoAhydt_DpgB"/>
    <property type="match status" value="1"/>
</dbReference>
<protein>
    <submittedName>
        <fullName evidence="1">Enoyl-CoA-hydratase DpgB</fullName>
        <ecNumber evidence="1">4.2.1.17</ecNumber>
    </submittedName>
</protein>
<reference evidence="2" key="1">
    <citation type="journal article" date="2019" name="Int. J. Syst. Evol. Microbiol.">
        <title>The Global Catalogue of Microorganisms (GCM) 10K type strain sequencing project: providing services to taxonomists for standard genome sequencing and annotation.</title>
        <authorList>
            <consortium name="The Broad Institute Genomics Platform"/>
            <consortium name="The Broad Institute Genome Sequencing Center for Infectious Disease"/>
            <person name="Wu L."/>
            <person name="Ma J."/>
        </authorList>
    </citation>
    <scope>NUCLEOTIDE SEQUENCE [LARGE SCALE GENOMIC DNA]</scope>
    <source>
        <strain evidence="2">2902at01</strain>
    </source>
</reference>
<dbReference type="GO" id="GO:0004300">
    <property type="term" value="F:enoyl-CoA hydratase activity"/>
    <property type="evidence" value="ECO:0007669"/>
    <property type="project" value="UniProtKB-EC"/>
</dbReference>
<organism evidence="1 2">
    <name type="scientific">Micromonospora zhanjiangensis</name>
    <dbReference type="NCBI Taxonomy" id="1522057"/>
    <lineage>
        <taxon>Bacteria</taxon>
        <taxon>Bacillati</taxon>
        <taxon>Actinomycetota</taxon>
        <taxon>Actinomycetes</taxon>
        <taxon>Micromonosporales</taxon>
        <taxon>Micromonosporaceae</taxon>
        <taxon>Micromonospora</taxon>
    </lineage>
</organism>
<dbReference type="SUPFAM" id="SSF52096">
    <property type="entry name" value="ClpP/crotonase"/>
    <property type="match status" value="1"/>
</dbReference>
<dbReference type="RefSeq" id="WP_377543029.1">
    <property type="nucleotide sequence ID" value="NZ_JBHSBN010000003.1"/>
</dbReference>
<keyword evidence="1" id="KW-0456">Lyase</keyword>
<proteinExistence type="predicted"/>
<dbReference type="EMBL" id="JBHSBN010000003">
    <property type="protein sequence ID" value="MFC4105792.1"/>
    <property type="molecule type" value="Genomic_DNA"/>
</dbReference>
<dbReference type="Gene3D" id="3.90.226.10">
    <property type="entry name" value="2-enoyl-CoA Hydratase, Chain A, domain 1"/>
    <property type="match status" value="1"/>
</dbReference>
<dbReference type="InterPro" id="IPR029045">
    <property type="entry name" value="ClpP/crotonase-like_dom_sf"/>
</dbReference>
<dbReference type="Proteomes" id="UP001595868">
    <property type="component" value="Unassembled WGS sequence"/>
</dbReference>